<evidence type="ECO:0000256" key="1">
    <source>
        <dbReference type="SAM" id="MobiDB-lite"/>
    </source>
</evidence>
<keyword evidence="3" id="KW-1185">Reference proteome</keyword>
<sequence length="240" mass="25872">MGIHALDSLAALHAAQGSLRLTPPFGVTLERPAAGPLTPPEQLEATPPPADAPPSTGGLLSLVLAVPPPDGADWHQTLQRRRRIWWRDLADDPGNYSLAQSSPDDAQVLFDGRLPVERLRSHGPQAIEGAGGTQEAHVFSCELCLQSALYAVCGDALDAGALRLQERLAPYRRAVPSRYDWPEELRALALHISNQLRSSGVSVFPLPEEMPAEGQEDHSDSEEAQMDGERTDASSTVEEP</sequence>
<evidence type="ECO:0000313" key="3">
    <source>
        <dbReference type="Proteomes" id="UP000440578"/>
    </source>
</evidence>
<gene>
    <name evidence="2" type="ORF">FJT64_015953</name>
</gene>
<evidence type="ECO:0000313" key="2">
    <source>
        <dbReference type="EMBL" id="KAF0313517.1"/>
    </source>
</evidence>
<proteinExistence type="predicted"/>
<protein>
    <submittedName>
        <fullName evidence="2">Uncharacterized protein</fullName>
    </submittedName>
</protein>
<dbReference type="Proteomes" id="UP000440578">
    <property type="component" value="Unassembled WGS sequence"/>
</dbReference>
<reference evidence="2 3" key="1">
    <citation type="submission" date="2019-07" db="EMBL/GenBank/DDBJ databases">
        <title>Draft genome assembly of a fouling barnacle, Amphibalanus amphitrite (Darwin, 1854): The first reference genome for Thecostraca.</title>
        <authorList>
            <person name="Kim W."/>
        </authorList>
    </citation>
    <scope>NUCLEOTIDE SEQUENCE [LARGE SCALE GENOMIC DNA]</scope>
    <source>
        <strain evidence="2">SNU_AA5</strain>
        <tissue evidence="2">Soma without cirri and trophi</tissue>
    </source>
</reference>
<dbReference type="OrthoDB" id="5394539at2759"/>
<comment type="caution">
    <text evidence="2">The sequence shown here is derived from an EMBL/GenBank/DDBJ whole genome shotgun (WGS) entry which is preliminary data.</text>
</comment>
<dbReference type="EMBL" id="VIIS01000086">
    <property type="protein sequence ID" value="KAF0313517.1"/>
    <property type="molecule type" value="Genomic_DNA"/>
</dbReference>
<accession>A0A6A4X2I4</accession>
<feature type="region of interest" description="Disordered" evidence="1">
    <location>
        <begin position="205"/>
        <end position="240"/>
    </location>
</feature>
<dbReference type="AlphaFoldDB" id="A0A6A4X2I4"/>
<feature type="region of interest" description="Disordered" evidence="1">
    <location>
        <begin position="26"/>
        <end position="55"/>
    </location>
</feature>
<name>A0A6A4X2I4_AMPAM</name>
<organism evidence="2 3">
    <name type="scientific">Amphibalanus amphitrite</name>
    <name type="common">Striped barnacle</name>
    <name type="synonym">Balanus amphitrite</name>
    <dbReference type="NCBI Taxonomy" id="1232801"/>
    <lineage>
        <taxon>Eukaryota</taxon>
        <taxon>Metazoa</taxon>
        <taxon>Ecdysozoa</taxon>
        <taxon>Arthropoda</taxon>
        <taxon>Crustacea</taxon>
        <taxon>Multicrustacea</taxon>
        <taxon>Cirripedia</taxon>
        <taxon>Thoracica</taxon>
        <taxon>Thoracicalcarea</taxon>
        <taxon>Balanomorpha</taxon>
        <taxon>Balanoidea</taxon>
        <taxon>Balanidae</taxon>
        <taxon>Amphibalaninae</taxon>
        <taxon>Amphibalanus</taxon>
    </lineage>
</organism>